<dbReference type="PANTHER" id="PTHR13799:SF14">
    <property type="entry name" value="GTP CYCLOHYDROLASE 1 TYPE 2 HOMOLOG"/>
    <property type="match status" value="1"/>
</dbReference>
<evidence type="ECO:0000256" key="1">
    <source>
        <dbReference type="ARBA" id="ARBA00006964"/>
    </source>
</evidence>
<evidence type="ECO:0000256" key="6">
    <source>
        <dbReference type="PIRSR" id="PIRSR602678-1"/>
    </source>
</evidence>
<comment type="similarity">
    <text evidence="1 5">Belongs to the GTP cyclohydrolase I type 2/NIF3 family.</text>
</comment>
<reference evidence="8" key="2">
    <citation type="submission" date="2020-09" db="EMBL/GenBank/DDBJ databases">
        <authorList>
            <person name="Sun Q."/>
            <person name="Zhou Y."/>
        </authorList>
    </citation>
    <scope>NUCLEOTIDE SEQUENCE</scope>
    <source>
        <strain evidence="8">CGMCC 4.7398</strain>
    </source>
</reference>
<accession>A0A919FJE5</accession>
<dbReference type="Gene3D" id="3.40.1390.30">
    <property type="entry name" value="NIF3 (NGG1p interacting factor 3)-like"/>
    <property type="match status" value="2"/>
</dbReference>
<comment type="subunit">
    <text evidence="2">Homohexamer.</text>
</comment>
<evidence type="ECO:0000313" key="9">
    <source>
        <dbReference type="Proteomes" id="UP000627369"/>
    </source>
</evidence>
<dbReference type="SUPFAM" id="SSF102705">
    <property type="entry name" value="NIF3 (NGG1p interacting factor 3)-like"/>
    <property type="match status" value="1"/>
</dbReference>
<dbReference type="GO" id="GO:0005737">
    <property type="term" value="C:cytoplasm"/>
    <property type="evidence" value="ECO:0007669"/>
    <property type="project" value="TreeGrafter"/>
</dbReference>
<feature type="binding site" evidence="6">
    <location>
        <position position="131"/>
    </location>
    <ligand>
        <name>a divalent metal cation</name>
        <dbReference type="ChEBI" id="CHEBI:60240"/>
        <label>1</label>
    </ligand>
</feature>
<keyword evidence="9" id="KW-1185">Reference proteome</keyword>
<reference evidence="8" key="1">
    <citation type="journal article" date="2014" name="Int. J. Syst. Evol. Microbiol.">
        <title>Complete genome sequence of Corynebacterium casei LMG S-19264T (=DSM 44701T), isolated from a smear-ripened cheese.</title>
        <authorList>
            <consortium name="US DOE Joint Genome Institute (JGI-PGF)"/>
            <person name="Walter F."/>
            <person name="Albersmeier A."/>
            <person name="Kalinowski J."/>
            <person name="Ruckert C."/>
        </authorList>
    </citation>
    <scope>NUCLEOTIDE SEQUENCE</scope>
    <source>
        <strain evidence="8">CGMCC 4.7398</strain>
    </source>
</reference>
<evidence type="ECO:0000256" key="3">
    <source>
        <dbReference type="ARBA" id="ARBA00022112"/>
    </source>
</evidence>
<dbReference type="GO" id="GO:0046872">
    <property type="term" value="F:metal ion binding"/>
    <property type="evidence" value="ECO:0007669"/>
    <property type="project" value="UniProtKB-UniRule"/>
</dbReference>
<dbReference type="InterPro" id="IPR017221">
    <property type="entry name" value="DUF34/NIF3_bac"/>
</dbReference>
<organism evidence="8 9">
    <name type="scientific">Promicromonospora soli</name>
    <dbReference type="NCBI Taxonomy" id="2035533"/>
    <lineage>
        <taxon>Bacteria</taxon>
        <taxon>Bacillati</taxon>
        <taxon>Actinomycetota</taxon>
        <taxon>Actinomycetes</taxon>
        <taxon>Micrococcales</taxon>
        <taxon>Promicromonosporaceae</taxon>
        <taxon>Promicromonospora</taxon>
    </lineage>
</organism>
<proteinExistence type="inferred from homology"/>
<dbReference type="FunFam" id="3.40.1390.30:FF:000001">
    <property type="entry name" value="GTP cyclohydrolase 1 type 2"/>
    <property type="match status" value="1"/>
</dbReference>
<feature type="binding site" evidence="6">
    <location>
        <position position="93"/>
    </location>
    <ligand>
        <name>a divalent metal cation</name>
        <dbReference type="ChEBI" id="CHEBI:60240"/>
        <label>1</label>
    </ligand>
</feature>
<dbReference type="NCBIfam" id="TIGR00486">
    <property type="entry name" value="YbgI_SA1388"/>
    <property type="match status" value="1"/>
</dbReference>
<protein>
    <recommendedName>
        <fullName evidence="3 5">GTP cyclohydrolase 1 type 2 homolog</fullName>
    </recommendedName>
</protein>
<dbReference type="EMBL" id="BNAS01000001">
    <property type="protein sequence ID" value="GHH66311.1"/>
    <property type="molecule type" value="Genomic_DNA"/>
</dbReference>
<sequence>MRTTLHRVSSDAPARDGSRPDNSSGTAHPTLAQVVGALDGLYPPSTAEGWDAVGLVAGDPAAAVRKVLFAVDPVTAVVDQALDWGADLLVTHHPLFLRGVSSVAATTFKGSVVHRLLTGGCALHVAHTNADAAPRGVADALADLVGITDRRPLEVSAAGETHDLSHGLAPGAGHGTDYGTDRGIGRVGRLAEPTTLAGFARRVAAALPATAQGVRFSGDPDAMVTTAAVLGGSGDGYFDAVRAAAADVYVTSDLRHHPASELRERAEFESRAAGAPGPAGTPFLVDTAHYASEWPWLRYAVEDLAAALAAAGFTVEARVSELVTDPWTGQVPSR</sequence>
<evidence type="ECO:0000256" key="7">
    <source>
        <dbReference type="SAM" id="MobiDB-lite"/>
    </source>
</evidence>
<feature type="region of interest" description="Disordered" evidence="7">
    <location>
        <begin position="1"/>
        <end position="28"/>
    </location>
</feature>
<evidence type="ECO:0000256" key="2">
    <source>
        <dbReference type="ARBA" id="ARBA00011643"/>
    </source>
</evidence>
<evidence type="ECO:0000313" key="8">
    <source>
        <dbReference type="EMBL" id="GHH66311.1"/>
    </source>
</evidence>
<comment type="caution">
    <text evidence="8">The sequence shown here is derived from an EMBL/GenBank/DDBJ whole genome shotgun (WGS) entry which is preliminary data.</text>
</comment>
<keyword evidence="4 5" id="KW-0479">Metal-binding</keyword>
<evidence type="ECO:0000256" key="5">
    <source>
        <dbReference type="PIRNR" id="PIRNR037489"/>
    </source>
</evidence>
<evidence type="ECO:0000256" key="4">
    <source>
        <dbReference type="ARBA" id="ARBA00022723"/>
    </source>
</evidence>
<dbReference type="InterPro" id="IPR036069">
    <property type="entry name" value="DUF34/NIF3_sf"/>
</dbReference>
<dbReference type="Pfam" id="PF01784">
    <property type="entry name" value="DUF34_NIF3"/>
    <property type="match status" value="1"/>
</dbReference>
<feature type="binding site" evidence="6">
    <location>
        <position position="293"/>
    </location>
    <ligand>
        <name>a divalent metal cation</name>
        <dbReference type="ChEBI" id="CHEBI:60240"/>
        <label>1</label>
    </ligand>
</feature>
<dbReference type="Proteomes" id="UP000627369">
    <property type="component" value="Unassembled WGS sequence"/>
</dbReference>
<gene>
    <name evidence="8" type="ORF">GCM10017772_06050</name>
</gene>
<feature type="binding site" evidence="6">
    <location>
        <position position="92"/>
    </location>
    <ligand>
        <name>a divalent metal cation</name>
        <dbReference type="ChEBI" id="CHEBI:60240"/>
        <label>1</label>
    </ligand>
</feature>
<dbReference type="PIRSF" id="PIRSF037489">
    <property type="entry name" value="UCP037489_NIF3_YqfO"/>
    <property type="match status" value="1"/>
</dbReference>
<dbReference type="PANTHER" id="PTHR13799">
    <property type="entry name" value="NGG1 INTERACTING FACTOR 3"/>
    <property type="match status" value="1"/>
</dbReference>
<name>A0A919FJE5_9MICO</name>
<dbReference type="InterPro" id="IPR002678">
    <property type="entry name" value="DUF34/NIF3"/>
</dbReference>
<dbReference type="AlphaFoldDB" id="A0A919FJE5"/>
<feature type="binding site" evidence="6">
    <location>
        <position position="289"/>
    </location>
    <ligand>
        <name>a divalent metal cation</name>
        <dbReference type="ChEBI" id="CHEBI:60240"/>
        <label>1</label>
    </ligand>
</feature>